<evidence type="ECO:0000256" key="2">
    <source>
        <dbReference type="ARBA" id="ARBA00022692"/>
    </source>
</evidence>
<feature type="transmembrane region" description="Helical" evidence="5">
    <location>
        <begin position="135"/>
        <end position="160"/>
    </location>
</feature>
<proteinExistence type="predicted"/>
<protein>
    <submittedName>
        <fullName evidence="7">Voltage-gated sodium channel</fullName>
    </submittedName>
</protein>
<dbReference type="InterPro" id="IPR005821">
    <property type="entry name" value="Ion_trans_dom"/>
</dbReference>
<keyword evidence="4 5" id="KW-0472">Membrane</keyword>
<dbReference type="PANTHER" id="PTHR47193:SF1">
    <property type="entry name" value="CATION CHANNEL SPERM-ASSOCIATED PROTEIN 1"/>
    <property type="match status" value="1"/>
</dbReference>
<dbReference type="InterPro" id="IPR028746">
    <property type="entry name" value="CatSper1"/>
</dbReference>
<organism evidence="7 8">
    <name type="scientific">Thiohalophilus thiocyanatoxydans</name>
    <dbReference type="NCBI Taxonomy" id="381308"/>
    <lineage>
        <taxon>Bacteria</taxon>
        <taxon>Pseudomonadati</taxon>
        <taxon>Pseudomonadota</taxon>
        <taxon>Gammaproteobacteria</taxon>
        <taxon>Thiohalomonadales</taxon>
        <taxon>Thiohalophilaceae</taxon>
        <taxon>Thiohalophilus</taxon>
    </lineage>
</organism>
<accession>A0A4R8IIQ3</accession>
<dbReference type="PANTHER" id="PTHR47193">
    <property type="entry name" value="CATION CHANNEL SPERM-ASSOCIATED PROTEIN 1"/>
    <property type="match status" value="1"/>
</dbReference>
<evidence type="ECO:0000313" key="8">
    <source>
        <dbReference type="Proteomes" id="UP000294914"/>
    </source>
</evidence>
<dbReference type="RefSeq" id="WP_134084166.1">
    <property type="nucleotide sequence ID" value="NZ_SOQX01000005.1"/>
</dbReference>
<gene>
    <name evidence="7" type="ORF">EDC23_2055</name>
</gene>
<comment type="caution">
    <text evidence="7">The sequence shown here is derived from an EMBL/GenBank/DDBJ whole genome shotgun (WGS) entry which is preliminary data.</text>
</comment>
<comment type="subcellular location">
    <subcellularLocation>
        <location evidence="1">Membrane</location>
        <topology evidence="1">Multi-pass membrane protein</topology>
    </subcellularLocation>
</comment>
<keyword evidence="7" id="KW-0407">Ion channel</keyword>
<feature type="domain" description="Ion transport" evidence="6">
    <location>
        <begin position="27"/>
        <end position="240"/>
    </location>
</feature>
<keyword evidence="2 5" id="KW-0812">Transmembrane</keyword>
<name>A0A4R8IIQ3_9GAMM</name>
<evidence type="ECO:0000313" key="7">
    <source>
        <dbReference type="EMBL" id="TDY00552.1"/>
    </source>
</evidence>
<feature type="transmembrane region" description="Helical" evidence="5">
    <location>
        <begin position="172"/>
        <end position="195"/>
    </location>
</feature>
<feature type="transmembrane region" description="Helical" evidence="5">
    <location>
        <begin position="64"/>
        <end position="82"/>
    </location>
</feature>
<evidence type="ECO:0000256" key="1">
    <source>
        <dbReference type="ARBA" id="ARBA00004141"/>
    </source>
</evidence>
<dbReference type="AlphaFoldDB" id="A0A4R8IIQ3"/>
<feature type="transmembrane region" description="Helical" evidence="5">
    <location>
        <begin position="29"/>
        <end position="52"/>
    </location>
</feature>
<evidence type="ECO:0000256" key="5">
    <source>
        <dbReference type="SAM" id="Phobius"/>
    </source>
</evidence>
<dbReference type="Gene3D" id="1.20.120.350">
    <property type="entry name" value="Voltage-gated potassium channels. Chain C"/>
    <property type="match status" value="1"/>
</dbReference>
<dbReference type="GO" id="GO:0005245">
    <property type="term" value="F:voltage-gated calcium channel activity"/>
    <property type="evidence" value="ECO:0007669"/>
    <property type="project" value="TreeGrafter"/>
</dbReference>
<reference evidence="7 8" key="1">
    <citation type="submission" date="2019-03" db="EMBL/GenBank/DDBJ databases">
        <title>Genomic Encyclopedia of Type Strains, Phase IV (KMG-IV): sequencing the most valuable type-strain genomes for metagenomic binning, comparative biology and taxonomic classification.</title>
        <authorList>
            <person name="Goeker M."/>
        </authorList>
    </citation>
    <scope>NUCLEOTIDE SEQUENCE [LARGE SCALE GENOMIC DNA]</scope>
    <source>
        <strain evidence="7 8">DSM 16326</strain>
    </source>
</reference>
<keyword evidence="7" id="KW-0813">Transport</keyword>
<dbReference type="Gene3D" id="1.10.287.70">
    <property type="match status" value="1"/>
</dbReference>
<keyword evidence="7" id="KW-0406">Ion transport</keyword>
<evidence type="ECO:0000259" key="6">
    <source>
        <dbReference type="Pfam" id="PF00520"/>
    </source>
</evidence>
<keyword evidence="3 5" id="KW-1133">Transmembrane helix</keyword>
<dbReference type="GO" id="GO:0005227">
    <property type="term" value="F:calcium-activated cation channel activity"/>
    <property type="evidence" value="ECO:0007669"/>
    <property type="project" value="InterPro"/>
</dbReference>
<evidence type="ECO:0000256" key="4">
    <source>
        <dbReference type="ARBA" id="ARBA00023136"/>
    </source>
</evidence>
<dbReference type="InterPro" id="IPR027359">
    <property type="entry name" value="Volt_channel_dom_sf"/>
</dbReference>
<evidence type="ECO:0000256" key="3">
    <source>
        <dbReference type="ARBA" id="ARBA00022989"/>
    </source>
</evidence>
<dbReference type="Proteomes" id="UP000294914">
    <property type="component" value="Unassembled WGS sequence"/>
</dbReference>
<dbReference type="OrthoDB" id="5297065at2"/>
<keyword evidence="8" id="KW-1185">Reference proteome</keyword>
<feature type="transmembrane region" description="Helical" evidence="5">
    <location>
        <begin position="207"/>
        <end position="231"/>
    </location>
</feature>
<dbReference type="GO" id="GO:0036128">
    <property type="term" value="C:CatSper complex"/>
    <property type="evidence" value="ECO:0007669"/>
    <property type="project" value="InterPro"/>
</dbReference>
<sequence length="291" mass="32506">MVDVILRDLDPDSLRARAGRWIESSRTQYAIIALIIVNAVILGLETSGTVMAHMGPFLIGADRIILGVFVVEIAVKLFAYRLRFFSVAWNVFDFVVVAIALIPASGPLAVLRALRVLRVLRLISMVPKLRFIVEALLHAVPGIASIAGLMLLLFYVFAVMATGLFGDSFPEWFGSIGASMYTLFQIMTLESWSMGIVRPVMEQYPHAWLFFVPFILIATFTMLNLFIGIIVDTMQTMHEADHARDRGEIEETIHQEGGAIEEEIRALRNDIRALRTTLASEQANPDNNRVD</sequence>
<dbReference type="SUPFAM" id="SSF81324">
    <property type="entry name" value="Voltage-gated potassium channels"/>
    <property type="match status" value="1"/>
</dbReference>
<dbReference type="EMBL" id="SOQX01000005">
    <property type="protein sequence ID" value="TDY00552.1"/>
    <property type="molecule type" value="Genomic_DNA"/>
</dbReference>
<feature type="transmembrane region" description="Helical" evidence="5">
    <location>
        <begin position="94"/>
        <end position="114"/>
    </location>
</feature>
<dbReference type="Pfam" id="PF00520">
    <property type="entry name" value="Ion_trans"/>
    <property type="match status" value="1"/>
</dbReference>